<gene>
    <name evidence="1" type="ORF">CCMP2556_LOCUS22873</name>
</gene>
<accession>A0ABP0LW43</accession>
<keyword evidence="2" id="KW-1185">Reference proteome</keyword>
<dbReference type="InterPro" id="IPR006357">
    <property type="entry name" value="HAD-SF_hydro_IIA"/>
</dbReference>
<organism evidence="1 2">
    <name type="scientific">Durusdinium trenchii</name>
    <dbReference type="NCBI Taxonomy" id="1381693"/>
    <lineage>
        <taxon>Eukaryota</taxon>
        <taxon>Sar</taxon>
        <taxon>Alveolata</taxon>
        <taxon>Dinophyceae</taxon>
        <taxon>Suessiales</taxon>
        <taxon>Symbiodiniaceae</taxon>
        <taxon>Durusdinium</taxon>
    </lineage>
</organism>
<evidence type="ECO:0000313" key="1">
    <source>
        <dbReference type="EMBL" id="CAK9043133.1"/>
    </source>
</evidence>
<dbReference type="EMBL" id="CAXAMN010014369">
    <property type="protein sequence ID" value="CAK9043133.1"/>
    <property type="molecule type" value="Genomic_DNA"/>
</dbReference>
<dbReference type="PANTHER" id="PTHR19288">
    <property type="entry name" value="4-NITROPHENYLPHOSPHATASE-RELATED"/>
    <property type="match status" value="1"/>
</dbReference>
<dbReference type="NCBIfam" id="TIGR01460">
    <property type="entry name" value="HAD-SF-IIA"/>
    <property type="match status" value="1"/>
</dbReference>
<comment type="caution">
    <text evidence="1">The sequence shown here is derived from an EMBL/GenBank/DDBJ whole genome shotgun (WGS) entry which is preliminary data.</text>
</comment>
<name>A0ABP0LW43_9DINO</name>
<evidence type="ECO:0000313" key="2">
    <source>
        <dbReference type="Proteomes" id="UP001642484"/>
    </source>
</evidence>
<feature type="non-terminal residue" evidence="1">
    <location>
        <position position="456"/>
    </location>
</feature>
<dbReference type="InterPro" id="IPR023214">
    <property type="entry name" value="HAD_sf"/>
</dbReference>
<dbReference type="Proteomes" id="UP001642484">
    <property type="component" value="Unassembled WGS sequence"/>
</dbReference>
<dbReference type="Pfam" id="PF13344">
    <property type="entry name" value="Hydrolase_6"/>
    <property type="match status" value="1"/>
</dbReference>
<protein>
    <submittedName>
        <fullName evidence="1">Uncharacterized protein</fullName>
    </submittedName>
</protein>
<dbReference type="InterPro" id="IPR036412">
    <property type="entry name" value="HAD-like_sf"/>
</dbReference>
<dbReference type="SUPFAM" id="SSF56784">
    <property type="entry name" value="HAD-like"/>
    <property type="match status" value="1"/>
</dbReference>
<dbReference type="PANTHER" id="PTHR19288:SF90">
    <property type="entry name" value="OS08G0542600 PROTEIN"/>
    <property type="match status" value="1"/>
</dbReference>
<proteinExistence type="predicted"/>
<dbReference type="Pfam" id="PF13242">
    <property type="entry name" value="Hydrolase_like"/>
    <property type="match status" value="1"/>
</dbReference>
<sequence>MERLSSVTSTGRSVLSHWGFARAHSKLLHRKLSIGGGARSGAAQSSAGGLSILAFVGVLPSLSKKRERGRRKLGRCSGGGLSTTWVSGIRDIADQYDAFILDLWGVVHNGAVAFPWAKETLMELKRLRKPVLFLSNSSRRRETNSAALEKLGVGPDLYVDLITSGEVSWRILAGACDVMDHITTIKEAKNILTFGNGSDDVEYMRALKEKNVAADAAEADLLLARGCFSLYGPEVKQASWEDLPVPLRSSRPTTDHVIQVVPVYIDHVEDFDAQLRLAAAGRVPMLVANPDVVRPDGNDSPMPGRLAQRYRELGGPDPTFVGKPYAEVFQLALERLQEAGVPATARVCMVGDSVRHDVRGACAAGLDVVLLCSGVHSEALGLEQAPAPPRRPSEESLRGFLGALPPEETPTYVTAALAWGEVEDGRVSEESEVAVCGLACVDIAQEVEAFPAADAK</sequence>
<dbReference type="Gene3D" id="3.40.50.1000">
    <property type="entry name" value="HAD superfamily/HAD-like"/>
    <property type="match status" value="2"/>
</dbReference>
<reference evidence="1 2" key="1">
    <citation type="submission" date="2024-02" db="EMBL/GenBank/DDBJ databases">
        <authorList>
            <person name="Chen Y."/>
            <person name="Shah S."/>
            <person name="Dougan E. K."/>
            <person name="Thang M."/>
            <person name="Chan C."/>
        </authorList>
    </citation>
    <scope>NUCLEOTIDE SEQUENCE [LARGE SCALE GENOMIC DNA]</scope>
</reference>